<sequence>MFWRYKSTRVIFILALVFFMTGANASVESDFKQGVSYFNSGEYSSAVKKFESVRKQGVKSASLYYNLGSVYFKLKNYEMAEGYFVKLKNTAKMKYLAEYNLGLIAIEQNELDKARKYFKSVRDHSGDNKLVYLSRRQLSGRQLKKSELSVAEASSMGSQKNRKWSAYVNGSLGYDSNINFAPAGLGTEESATFFDAMVIADYLFSGTKSNGWTGDALLYTIRYSDTGNPNISKGAFDQDQYGVSLKKTQKMADWNMQFKVGLDKSTYGSRDYQSILSLHARGRKKLSRSDRIYLRYRYEDIGSDNTVFDYLEGWRQKIRGEFRRYNKKNSAQFYYELELNNRKDFVSGITGNEFSYSPTRHTFRGKYTAMLKNKAWRVTGDLAYRLSQYPSTPTQSRTDDRWKAAVYANYEFDRTMRLKLKFEYTDNTSTDNIYVYDRQLVSASLSKEF</sequence>
<accession>A0A3B0XGZ7</accession>
<gene>
    <name evidence="1" type="ORF">MNBD_GAMMA09-2288</name>
</gene>
<evidence type="ECO:0000313" key="1">
    <source>
        <dbReference type="EMBL" id="VAW67585.1"/>
    </source>
</evidence>
<proteinExistence type="predicted"/>
<name>A0A3B0XGZ7_9ZZZZ</name>
<dbReference type="Gene3D" id="1.25.40.10">
    <property type="entry name" value="Tetratricopeptide repeat domain"/>
    <property type="match status" value="1"/>
</dbReference>
<dbReference type="EMBL" id="UOFI01000101">
    <property type="protein sequence ID" value="VAW67585.1"/>
    <property type="molecule type" value="Genomic_DNA"/>
</dbReference>
<dbReference type="AlphaFoldDB" id="A0A3B0XGZ7"/>
<dbReference type="InterPro" id="IPR011990">
    <property type="entry name" value="TPR-like_helical_dom_sf"/>
</dbReference>
<reference evidence="1" key="1">
    <citation type="submission" date="2018-06" db="EMBL/GenBank/DDBJ databases">
        <authorList>
            <person name="Zhirakovskaya E."/>
        </authorList>
    </citation>
    <scope>NUCLEOTIDE SEQUENCE</scope>
</reference>
<organism evidence="1">
    <name type="scientific">hydrothermal vent metagenome</name>
    <dbReference type="NCBI Taxonomy" id="652676"/>
    <lineage>
        <taxon>unclassified sequences</taxon>
        <taxon>metagenomes</taxon>
        <taxon>ecological metagenomes</taxon>
    </lineage>
</organism>
<dbReference type="SUPFAM" id="SSF48452">
    <property type="entry name" value="TPR-like"/>
    <property type="match status" value="1"/>
</dbReference>
<dbReference type="SMART" id="SM00028">
    <property type="entry name" value="TPR"/>
    <property type="match status" value="3"/>
</dbReference>
<dbReference type="Pfam" id="PF13174">
    <property type="entry name" value="TPR_6"/>
    <property type="match status" value="1"/>
</dbReference>
<dbReference type="PROSITE" id="PS50005">
    <property type="entry name" value="TPR"/>
    <property type="match status" value="1"/>
</dbReference>
<protein>
    <submittedName>
        <fullName evidence="1">Uncharacterized protein</fullName>
    </submittedName>
</protein>
<dbReference type="Pfam" id="PF13432">
    <property type="entry name" value="TPR_16"/>
    <property type="match status" value="1"/>
</dbReference>
<dbReference type="InterPro" id="IPR019734">
    <property type="entry name" value="TPR_rpt"/>
</dbReference>